<reference evidence="1" key="1">
    <citation type="journal article" date="2015" name="Nature">
        <title>Complex archaea that bridge the gap between prokaryotes and eukaryotes.</title>
        <authorList>
            <person name="Spang A."/>
            <person name="Saw J.H."/>
            <person name="Jorgensen S.L."/>
            <person name="Zaremba-Niedzwiedzka K."/>
            <person name="Martijn J."/>
            <person name="Lind A.E."/>
            <person name="van Eijk R."/>
            <person name="Schleper C."/>
            <person name="Guy L."/>
            <person name="Ettema T.J."/>
        </authorList>
    </citation>
    <scope>NUCLEOTIDE SEQUENCE</scope>
</reference>
<sequence length="152" mass="17952">MYLSDIKIVDLRFSKWNKEKSDPQDGDYDFTKKAYVDMYGGKGVRPPWFFTWIRYEKANNYDEYRTCKYDGYSAVNVDKDEYWPEPLAPNNDGNYVFKDVICVKRPLIDELKYRLEKQARNTSARAKIEAFQEEMNRKGVGIPDSMVKELLG</sequence>
<name>A0A0F9HS27_9ZZZZ</name>
<evidence type="ECO:0000313" key="1">
    <source>
        <dbReference type="EMBL" id="KKM18191.1"/>
    </source>
</evidence>
<organism evidence="1">
    <name type="scientific">marine sediment metagenome</name>
    <dbReference type="NCBI Taxonomy" id="412755"/>
    <lineage>
        <taxon>unclassified sequences</taxon>
        <taxon>metagenomes</taxon>
        <taxon>ecological metagenomes</taxon>
    </lineage>
</organism>
<dbReference type="AlphaFoldDB" id="A0A0F9HS27"/>
<comment type="caution">
    <text evidence="1">The sequence shown here is derived from an EMBL/GenBank/DDBJ whole genome shotgun (WGS) entry which is preliminary data.</text>
</comment>
<gene>
    <name evidence="1" type="ORF">LCGC14_1668210</name>
</gene>
<dbReference type="EMBL" id="LAZR01014275">
    <property type="protein sequence ID" value="KKM18191.1"/>
    <property type="molecule type" value="Genomic_DNA"/>
</dbReference>
<proteinExistence type="predicted"/>
<protein>
    <submittedName>
        <fullName evidence="1">Uncharacterized protein</fullName>
    </submittedName>
</protein>
<accession>A0A0F9HS27</accession>